<feature type="compositionally biased region" description="Acidic residues" evidence="8">
    <location>
        <begin position="97"/>
        <end position="109"/>
    </location>
</feature>
<feature type="compositionally biased region" description="Basic and acidic residues" evidence="8">
    <location>
        <begin position="110"/>
        <end position="119"/>
    </location>
</feature>
<keyword evidence="3 9" id="KW-0812">Transmembrane</keyword>
<dbReference type="PROSITE" id="PS50893">
    <property type="entry name" value="ABC_TRANSPORTER_2"/>
    <property type="match status" value="1"/>
</dbReference>
<feature type="transmembrane region" description="Helical" evidence="9">
    <location>
        <begin position="736"/>
        <end position="756"/>
    </location>
</feature>
<organism evidence="11 12">
    <name type="scientific">Capsaspora owczarzaki (strain ATCC 30864)</name>
    <dbReference type="NCBI Taxonomy" id="595528"/>
    <lineage>
        <taxon>Eukaryota</taxon>
        <taxon>Filasterea</taxon>
        <taxon>Capsaspora</taxon>
    </lineage>
</organism>
<dbReference type="eggNOG" id="KOG0061">
    <property type="taxonomic scope" value="Eukaryota"/>
</dbReference>
<keyword evidence="4" id="KW-0547">Nucleotide-binding</keyword>
<dbReference type="PROSITE" id="PS00211">
    <property type="entry name" value="ABC_TRANSPORTER_1"/>
    <property type="match status" value="1"/>
</dbReference>
<dbReference type="STRING" id="595528.A0A0D2VXD0"/>
<dbReference type="EMBL" id="KE346371">
    <property type="protein sequence ID" value="KJE96302.1"/>
    <property type="molecule type" value="Genomic_DNA"/>
</dbReference>
<keyword evidence="12" id="KW-1185">Reference proteome</keyword>
<feature type="transmembrane region" description="Helical" evidence="9">
    <location>
        <begin position="819"/>
        <end position="840"/>
    </location>
</feature>
<dbReference type="GO" id="GO:0005524">
    <property type="term" value="F:ATP binding"/>
    <property type="evidence" value="ECO:0007669"/>
    <property type="project" value="UniProtKB-KW"/>
</dbReference>
<evidence type="ECO:0000256" key="5">
    <source>
        <dbReference type="ARBA" id="ARBA00022840"/>
    </source>
</evidence>
<feature type="compositionally biased region" description="Polar residues" evidence="8">
    <location>
        <begin position="60"/>
        <end position="78"/>
    </location>
</feature>
<dbReference type="CDD" id="cd03213">
    <property type="entry name" value="ABCG_EPDR"/>
    <property type="match status" value="1"/>
</dbReference>
<keyword evidence="6 9" id="KW-1133">Transmembrane helix</keyword>
<accession>A0A0D2VXD0</accession>
<feature type="compositionally biased region" description="Low complexity" evidence="8">
    <location>
        <begin position="1"/>
        <end position="18"/>
    </location>
</feature>
<gene>
    <name evidence="11" type="ORF">CAOG_006644</name>
</gene>
<comment type="subcellular location">
    <subcellularLocation>
        <location evidence="1">Membrane</location>
        <topology evidence="1">Multi-pass membrane protein</topology>
    </subcellularLocation>
</comment>
<dbReference type="GO" id="GO:0140359">
    <property type="term" value="F:ABC-type transporter activity"/>
    <property type="evidence" value="ECO:0007669"/>
    <property type="project" value="InterPro"/>
</dbReference>
<sequence length="848" mass="93015">MSHTSSSSSPPSLSSEPPSGQPDSVAVSIDLPPTDAASSEAQAHERPAVPALVIEPASPPDSTRSSVASSNQATSPGSRQVKFAALATVVSEHPDEHDDDDDDADDDGRADENKRRESASTDAQSRRLPALTHEPIKGSVDNLHQVGLGDSSPISPASFDPPSTRTLLSAYSDAKSSGLHIAGAVDTESKIEAERLASLRASSAALQKTIEPFTITMEDLSYSIEIVKNDKLRDRLAGRKKEVTRKMLLKEVTGALHTGTMTALMGPSGAGKSTLLDVIAGRKSSGYIDGTMLFNGQPRSHDFKRLCGYVEQSDILLGTLTVRELLYFTAKLRLPASTGDAVCMKRVEEVIAELGLTSCADVLIGDERHRGISGGQAKRVNIGIELLTCPSILFLDEPTSGLDSTTAFDIMRFVRKIRDRGTTVVCTIHQPSTDIYRLFDRLMLLVAGEVVYLGPAANAVDYFVQLGYKHSPSVNPAEFIVSVTSDHHGKAGAIEGPIVEQSFFAQQYRRSALAEMRKVSTRQAARHGSEGEHQLREEQDLFVNNALFNFRVLLQRNFKKASGDPAFFRSRVIMPSIIAILFLLVYRDSPHNQSGIRNRQALISLTVTMFSIGANQLLGGLIEDRKFFTRERAAATYQVSSYFLANMFIELPYMILKGLFWSIIIYWGCNFARTADQFFFFTFVAILLADFGCGLAQLFAAALPTLEQAAAAMTTFPLLFVLCSGFFIFPQNMPDFWHYTVYYISYCNYALAALLINEFHNADQYVGSGGYCLFNTTYSAAQQCPIALAGCETTSSFPLSSDQILKSVGVQDGFFHDRFANLMMVILIWIALRFLGYLALRFIRHGKR</sequence>
<dbReference type="InterPro" id="IPR043926">
    <property type="entry name" value="ABCG_dom"/>
</dbReference>
<dbReference type="InterPro" id="IPR027417">
    <property type="entry name" value="P-loop_NTPase"/>
</dbReference>
<dbReference type="PANTHER" id="PTHR48041:SF139">
    <property type="entry name" value="PROTEIN SCARLET"/>
    <property type="match status" value="1"/>
</dbReference>
<evidence type="ECO:0000256" key="9">
    <source>
        <dbReference type="SAM" id="Phobius"/>
    </source>
</evidence>
<protein>
    <recommendedName>
        <fullName evidence="10">ABC transporter domain-containing protein</fullName>
    </recommendedName>
</protein>
<dbReference type="AlphaFoldDB" id="A0A0D2VXD0"/>
<dbReference type="InterPro" id="IPR003439">
    <property type="entry name" value="ABC_transporter-like_ATP-bd"/>
</dbReference>
<dbReference type="Pfam" id="PF01061">
    <property type="entry name" value="ABC2_membrane"/>
    <property type="match status" value="1"/>
</dbReference>
<dbReference type="OrthoDB" id="66620at2759"/>
<evidence type="ECO:0000256" key="1">
    <source>
        <dbReference type="ARBA" id="ARBA00004141"/>
    </source>
</evidence>
<feature type="transmembrane region" description="Helical" evidence="9">
    <location>
        <begin position="642"/>
        <end position="666"/>
    </location>
</feature>
<evidence type="ECO:0000313" key="11">
    <source>
        <dbReference type="EMBL" id="KJE96302.1"/>
    </source>
</evidence>
<feature type="region of interest" description="Disordered" evidence="8">
    <location>
        <begin position="1"/>
        <end position="161"/>
    </location>
</feature>
<feature type="transmembrane region" description="Helical" evidence="9">
    <location>
        <begin position="678"/>
        <end position="703"/>
    </location>
</feature>
<dbReference type="Pfam" id="PF19055">
    <property type="entry name" value="ABC2_membrane_7"/>
    <property type="match status" value="1"/>
</dbReference>
<evidence type="ECO:0000256" key="7">
    <source>
        <dbReference type="ARBA" id="ARBA00023136"/>
    </source>
</evidence>
<dbReference type="Pfam" id="PF00005">
    <property type="entry name" value="ABC_tran"/>
    <property type="match status" value="1"/>
</dbReference>
<dbReference type="Gene3D" id="3.40.50.300">
    <property type="entry name" value="P-loop containing nucleotide triphosphate hydrolases"/>
    <property type="match status" value="1"/>
</dbReference>
<keyword evidence="7 9" id="KW-0472">Membrane</keyword>
<evidence type="ECO:0000256" key="4">
    <source>
        <dbReference type="ARBA" id="ARBA00022741"/>
    </source>
</evidence>
<feature type="transmembrane region" description="Helical" evidence="9">
    <location>
        <begin position="572"/>
        <end position="589"/>
    </location>
</feature>
<dbReference type="InterPro" id="IPR013525">
    <property type="entry name" value="ABC2_TM"/>
</dbReference>
<evidence type="ECO:0000259" key="10">
    <source>
        <dbReference type="PROSITE" id="PS50893"/>
    </source>
</evidence>
<feature type="transmembrane region" description="Helical" evidence="9">
    <location>
        <begin position="601"/>
        <end position="622"/>
    </location>
</feature>
<feature type="transmembrane region" description="Helical" evidence="9">
    <location>
        <begin position="709"/>
        <end position="729"/>
    </location>
</feature>
<dbReference type="RefSeq" id="XP_004344265.1">
    <property type="nucleotide sequence ID" value="XM_004344215.2"/>
</dbReference>
<keyword evidence="2" id="KW-0813">Transport</keyword>
<keyword evidence="5" id="KW-0067">ATP-binding</keyword>
<name>A0A0D2VXD0_CAPO3</name>
<dbReference type="InterPro" id="IPR050352">
    <property type="entry name" value="ABCG_transporters"/>
</dbReference>
<dbReference type="SUPFAM" id="SSF52540">
    <property type="entry name" value="P-loop containing nucleoside triphosphate hydrolases"/>
    <property type="match status" value="1"/>
</dbReference>
<dbReference type="SMART" id="SM00382">
    <property type="entry name" value="AAA"/>
    <property type="match status" value="1"/>
</dbReference>
<proteinExistence type="predicted"/>
<reference evidence="12" key="1">
    <citation type="submission" date="2011-02" db="EMBL/GenBank/DDBJ databases">
        <title>The Genome Sequence of Capsaspora owczarzaki ATCC 30864.</title>
        <authorList>
            <person name="Russ C."/>
            <person name="Cuomo C."/>
            <person name="Burger G."/>
            <person name="Gray M.W."/>
            <person name="Holland P.W.H."/>
            <person name="King N."/>
            <person name="Lang F.B.F."/>
            <person name="Roger A.J."/>
            <person name="Ruiz-Trillo I."/>
            <person name="Young S.K."/>
            <person name="Zeng Q."/>
            <person name="Gargeya S."/>
            <person name="Alvarado L."/>
            <person name="Berlin A."/>
            <person name="Chapman S.B."/>
            <person name="Chen Z."/>
            <person name="Freedman E."/>
            <person name="Gellesch M."/>
            <person name="Goldberg J."/>
            <person name="Griggs A."/>
            <person name="Gujja S."/>
            <person name="Heilman E."/>
            <person name="Heiman D."/>
            <person name="Howarth C."/>
            <person name="Mehta T."/>
            <person name="Neiman D."/>
            <person name="Pearson M."/>
            <person name="Roberts A."/>
            <person name="Saif S."/>
            <person name="Shea T."/>
            <person name="Shenoy N."/>
            <person name="Sisk P."/>
            <person name="Stolte C."/>
            <person name="Sykes S."/>
            <person name="White J."/>
            <person name="Yandava C."/>
            <person name="Haas B."/>
            <person name="Nusbaum C."/>
            <person name="Birren B."/>
        </authorList>
    </citation>
    <scope>NUCLEOTIDE SEQUENCE</scope>
    <source>
        <strain evidence="12">ATCC 30864</strain>
    </source>
</reference>
<dbReference type="Proteomes" id="UP000008743">
    <property type="component" value="Unassembled WGS sequence"/>
</dbReference>
<evidence type="ECO:0000256" key="8">
    <source>
        <dbReference type="SAM" id="MobiDB-lite"/>
    </source>
</evidence>
<feature type="domain" description="ABC transporter" evidence="10">
    <location>
        <begin position="215"/>
        <end position="472"/>
    </location>
</feature>
<dbReference type="PhylomeDB" id="A0A0D2VXD0"/>
<evidence type="ECO:0000256" key="6">
    <source>
        <dbReference type="ARBA" id="ARBA00022989"/>
    </source>
</evidence>
<dbReference type="GO" id="GO:0016887">
    <property type="term" value="F:ATP hydrolysis activity"/>
    <property type="evidence" value="ECO:0007669"/>
    <property type="project" value="InterPro"/>
</dbReference>
<dbReference type="GO" id="GO:0016020">
    <property type="term" value="C:membrane"/>
    <property type="evidence" value="ECO:0007669"/>
    <property type="project" value="UniProtKB-SubCell"/>
</dbReference>
<evidence type="ECO:0000256" key="3">
    <source>
        <dbReference type="ARBA" id="ARBA00022692"/>
    </source>
</evidence>
<evidence type="ECO:0000313" key="12">
    <source>
        <dbReference type="Proteomes" id="UP000008743"/>
    </source>
</evidence>
<dbReference type="InterPro" id="IPR003593">
    <property type="entry name" value="AAA+_ATPase"/>
</dbReference>
<dbReference type="InParanoid" id="A0A0D2VXD0"/>
<evidence type="ECO:0000256" key="2">
    <source>
        <dbReference type="ARBA" id="ARBA00022448"/>
    </source>
</evidence>
<dbReference type="OMA" id="KWNCLFI"/>
<dbReference type="PANTHER" id="PTHR48041">
    <property type="entry name" value="ABC TRANSPORTER G FAMILY MEMBER 28"/>
    <property type="match status" value="1"/>
</dbReference>
<dbReference type="InterPro" id="IPR017871">
    <property type="entry name" value="ABC_transporter-like_CS"/>
</dbReference>